<keyword evidence="2" id="KW-1185">Reference proteome</keyword>
<organism evidence="1 2">
    <name type="scientific">Cyclonatronum proteinivorum</name>
    <dbReference type="NCBI Taxonomy" id="1457365"/>
    <lineage>
        <taxon>Bacteria</taxon>
        <taxon>Pseudomonadati</taxon>
        <taxon>Balneolota</taxon>
        <taxon>Balneolia</taxon>
        <taxon>Balneolales</taxon>
        <taxon>Cyclonatronaceae</taxon>
        <taxon>Cyclonatronum</taxon>
    </lineage>
</organism>
<proteinExistence type="predicted"/>
<dbReference type="Pfam" id="PF09720">
    <property type="entry name" value="Unstab_antitox"/>
    <property type="match status" value="1"/>
</dbReference>
<dbReference type="AlphaFoldDB" id="A0A345UMK1"/>
<name>A0A345UMK1_9BACT</name>
<dbReference type="RefSeq" id="WP_114984863.1">
    <property type="nucleotide sequence ID" value="NZ_CP027806.1"/>
</dbReference>
<protein>
    <submittedName>
        <fullName evidence="1">Addiction module component</fullName>
    </submittedName>
</protein>
<dbReference type="EMBL" id="CP027806">
    <property type="protein sequence ID" value="AXJ01703.1"/>
    <property type="molecule type" value="Genomic_DNA"/>
</dbReference>
<dbReference type="KEGG" id="cprv:CYPRO_2461"/>
<accession>A0A345UMK1</accession>
<dbReference type="InterPro" id="IPR013406">
    <property type="entry name" value="CHP02574_addiction_mod"/>
</dbReference>
<dbReference type="Proteomes" id="UP000254808">
    <property type="component" value="Chromosome"/>
</dbReference>
<reference evidence="1 2" key="1">
    <citation type="submission" date="2018-03" db="EMBL/GenBank/DDBJ databases">
        <title>Phenotypic and genomic properties of Cyclonatronum proteinivorum gen. nov., sp. nov., a haloalkaliphilic bacteroidete from soda lakes possessing Na+-translocating rhodopsin.</title>
        <authorList>
            <person name="Toshchakov S.V."/>
            <person name="Korzhenkov A."/>
            <person name="Samarov N.I."/>
            <person name="Kublanov I.V."/>
            <person name="Muntyan M.S."/>
            <person name="Sorokin D.Y."/>
        </authorList>
    </citation>
    <scope>NUCLEOTIDE SEQUENCE [LARGE SCALE GENOMIC DNA]</scope>
    <source>
        <strain evidence="1 2">Omega</strain>
    </source>
</reference>
<evidence type="ECO:0000313" key="2">
    <source>
        <dbReference type="Proteomes" id="UP000254808"/>
    </source>
</evidence>
<dbReference type="OrthoDB" id="598283at2"/>
<gene>
    <name evidence="1" type="ORF">CYPRO_2461</name>
</gene>
<evidence type="ECO:0000313" key="1">
    <source>
        <dbReference type="EMBL" id="AXJ01703.1"/>
    </source>
</evidence>
<sequence length="71" mass="8007">MTSKEKLLKEALVLPLHEKSALIEDLIRSLDSPDPVIDTLWKNVAENRIDAYDDGKLLSVSVQEAIAKYKK</sequence>